<dbReference type="InterPro" id="IPR037175">
    <property type="entry name" value="KFase_sf"/>
</dbReference>
<evidence type="ECO:0000313" key="2">
    <source>
        <dbReference type="Proteomes" id="UP001319921"/>
    </source>
</evidence>
<dbReference type="EMBL" id="AP025226">
    <property type="protein sequence ID" value="BDB99686.1"/>
    <property type="molecule type" value="Genomic_DNA"/>
</dbReference>
<sequence length="282" mass="31520">MESILAHFLTLFQYESISESSYKIKRIQSILKLIQRGEIIELGKTIKNGMYYFAHGPIYISKHLNYDDAKRRYRDLDIPEGTGFANVRLNMCDHSGTHIDALNHVSERGKLFGGIDIKTMRADVDGYKDLDVTTIPPIITRAIFFNVSDIGLEREVTSEDLQKRLRVSVEKGDAAIIYTGFSKDGAEEEPGIGLDAAKWLVSKGFGLVGSDSPRTEYVRKGSKSYLPVHRYLIAENGIPIIDNMYLEALAKLLGDRQEFVLIILPLRLSGATASPLNPIALL</sequence>
<dbReference type="Proteomes" id="UP001319921">
    <property type="component" value="Chromosome"/>
</dbReference>
<protein>
    <submittedName>
        <fullName evidence="1">Cyclase</fullName>
    </submittedName>
</protein>
<dbReference type="GeneID" id="68867424"/>
<dbReference type="Pfam" id="PF04199">
    <property type="entry name" value="Cyclase"/>
    <property type="match status" value="1"/>
</dbReference>
<dbReference type="Gene3D" id="3.50.30.50">
    <property type="entry name" value="Putative cyclase"/>
    <property type="match status" value="1"/>
</dbReference>
<dbReference type="InterPro" id="IPR007325">
    <property type="entry name" value="KFase/CYL"/>
</dbReference>
<name>A0AAQ4CV55_9CREN</name>
<dbReference type="KEGG" id="scas:SACC_27030"/>
<dbReference type="GO" id="GO:0019441">
    <property type="term" value="P:L-tryptophan catabolic process to kynurenine"/>
    <property type="evidence" value="ECO:0007669"/>
    <property type="project" value="InterPro"/>
</dbReference>
<dbReference type="RefSeq" id="WP_229570126.1">
    <property type="nucleotide sequence ID" value="NZ_AP025226.1"/>
</dbReference>
<keyword evidence="2" id="KW-1185">Reference proteome</keyword>
<dbReference type="PANTHER" id="PTHR31118:SF12">
    <property type="entry name" value="CYCLASE-LIKE PROTEIN 2"/>
    <property type="match status" value="1"/>
</dbReference>
<gene>
    <name evidence="1" type="ORF">SACC_27030</name>
</gene>
<proteinExistence type="predicted"/>
<organism evidence="1 2">
    <name type="scientific">Saccharolobus caldissimus</name>
    <dbReference type="NCBI Taxonomy" id="1702097"/>
    <lineage>
        <taxon>Archaea</taxon>
        <taxon>Thermoproteota</taxon>
        <taxon>Thermoprotei</taxon>
        <taxon>Sulfolobales</taxon>
        <taxon>Sulfolobaceae</taxon>
        <taxon>Saccharolobus</taxon>
    </lineage>
</organism>
<dbReference type="SUPFAM" id="SSF102198">
    <property type="entry name" value="Putative cyclase"/>
    <property type="match status" value="1"/>
</dbReference>
<dbReference type="AlphaFoldDB" id="A0AAQ4CV55"/>
<accession>A0AAQ4CV55</accession>
<dbReference type="PANTHER" id="PTHR31118">
    <property type="entry name" value="CYCLASE-LIKE PROTEIN 2"/>
    <property type="match status" value="1"/>
</dbReference>
<evidence type="ECO:0000313" key="1">
    <source>
        <dbReference type="EMBL" id="BDB99686.1"/>
    </source>
</evidence>
<dbReference type="GO" id="GO:0004061">
    <property type="term" value="F:arylformamidase activity"/>
    <property type="evidence" value="ECO:0007669"/>
    <property type="project" value="InterPro"/>
</dbReference>
<reference evidence="1 2" key="1">
    <citation type="journal article" date="2022" name="Microbiol. Resour. Announc.">
        <title>Complete Genome Sequence of the Hyperthermophilic and Acidophilic Archaeon Saccharolobus caldissimus Strain HS-3T.</title>
        <authorList>
            <person name="Sakai H.D."/>
            <person name="Kurosawa N."/>
        </authorList>
    </citation>
    <scope>NUCLEOTIDE SEQUENCE [LARGE SCALE GENOMIC DNA]</scope>
    <source>
        <strain evidence="1 2">JCM32116</strain>
    </source>
</reference>